<evidence type="ECO:0000313" key="2">
    <source>
        <dbReference type="Proteomes" id="UP000886881"/>
    </source>
</evidence>
<comment type="caution">
    <text evidence="1">The sequence shown here is derived from an EMBL/GenBank/DDBJ whole genome shotgun (WGS) entry which is preliminary data.</text>
</comment>
<dbReference type="Pfam" id="PF05593">
    <property type="entry name" value="RHS_repeat"/>
    <property type="match status" value="1"/>
</dbReference>
<proteinExistence type="predicted"/>
<feature type="non-terminal residue" evidence="1">
    <location>
        <position position="875"/>
    </location>
</feature>
<reference evidence="1" key="2">
    <citation type="journal article" date="2021" name="PeerJ">
        <title>Extensive microbial diversity within the chicken gut microbiome revealed by metagenomics and culture.</title>
        <authorList>
            <person name="Gilroy R."/>
            <person name="Ravi A."/>
            <person name="Getino M."/>
            <person name="Pursley I."/>
            <person name="Horton D.L."/>
            <person name="Alikhan N.F."/>
            <person name="Baker D."/>
            <person name="Gharbi K."/>
            <person name="Hall N."/>
            <person name="Watson M."/>
            <person name="Adriaenssens E.M."/>
            <person name="Foster-Nyarko E."/>
            <person name="Jarju S."/>
            <person name="Secka A."/>
            <person name="Antonio M."/>
            <person name="Oren A."/>
            <person name="Chaudhuri R.R."/>
            <person name="La Ragione R."/>
            <person name="Hildebrand F."/>
            <person name="Pallen M.J."/>
        </authorList>
    </citation>
    <scope>NUCLEOTIDE SEQUENCE</scope>
    <source>
        <strain evidence="1">ChiHecec2B26-709</strain>
    </source>
</reference>
<sequence length="875" mass="97542">MLSIAGITYSLSAQVSVAPEPARPNADTWDFIKYGEISPSLYTGQIRLSIPFYTYKDNDFEIPVSFDYASGGTMPNDRVGILGAGWLLNTGGTITREIRGVPDDYMTNAVPLQFGYADVCGYYFTAASDEEFSDVELYSLGGPWQDSMICLYVKHTGEGYEFFDAEPDIFHFNFLGRSGSFMISEDGSIMVFGTDDNPNGFSIEIGFEDGHGTSPIAVTTSDGFRYEFDGYQNGNNTEKIYPKGRSVITSWKLSRIVAPNGRTAEFDYFNTQAMQSRRPASVCFAVYSFSGYSWDFTGLDVGNDQCTLSTPEYSVARPVSITVSGGTEITFDYESTTEILYSSDFEKEDETMQRLGSGRLVKASVTHDGDTVKVCRLQYDNDNPAHRNFLTSIEMEGEGIYSMDYRSPDGLPIYGTFKIDHWGYYNGNDDTHPDFLKVTRLTNNDRDEEYLPDNPRAADAEYAGRGMLTRLTYPTGGYTDFFYEPHDYSRIVKRLSSSNYRPVLVSESGTAGGLRISAVKSYESDGTLLSSENFQYGSGRHSSGILTHLPRYSVKFSTSVKEYETYGTIWSNNLTRFGETHIEYDEVTRIDADGGMTSFHFTTSEDYPDIIENKGYIIAKLLGTQGGMDEWTIPSDSLANLFTNTSMQKMRGRLISTDHIRADGDTLQSIKTDYVPAAGIPEFSYAPKYLFYALARTGEYTGHTLRDSDEEITRYGEVSVNRRTEYSYNDMLSLASTSELDSDGILHVTQYRYTGNNQSGINAEMYAKGFIETPVSEAEYVQYPGEDQMLVRRTSYTYLKPDTDAHPDLYRIATATDYDPVSGKSSVTSYEYDSLGNLVEATDPDGVSTVYIWGHGGLHLVAAVGNATIEQVEDA</sequence>
<organism evidence="1 2">
    <name type="scientific">Candidatus Cryptobacteroides merdipullorum</name>
    <dbReference type="NCBI Taxonomy" id="2840771"/>
    <lineage>
        <taxon>Bacteria</taxon>
        <taxon>Pseudomonadati</taxon>
        <taxon>Bacteroidota</taxon>
        <taxon>Bacteroidia</taxon>
        <taxon>Bacteroidales</taxon>
        <taxon>Candidatus Cryptobacteroides</taxon>
    </lineage>
</organism>
<accession>A0A9D1KGF0</accession>
<protein>
    <submittedName>
        <fullName evidence="1">RHS repeat protein</fullName>
    </submittedName>
</protein>
<dbReference type="Proteomes" id="UP000886881">
    <property type="component" value="Unassembled WGS sequence"/>
</dbReference>
<dbReference type="AlphaFoldDB" id="A0A9D1KGF0"/>
<reference evidence="1" key="1">
    <citation type="submission" date="2020-10" db="EMBL/GenBank/DDBJ databases">
        <authorList>
            <person name="Gilroy R."/>
        </authorList>
    </citation>
    <scope>NUCLEOTIDE SEQUENCE</scope>
    <source>
        <strain evidence="1">ChiHecec2B26-709</strain>
    </source>
</reference>
<dbReference type="EMBL" id="DVLC01000037">
    <property type="protein sequence ID" value="HIT46601.1"/>
    <property type="molecule type" value="Genomic_DNA"/>
</dbReference>
<dbReference type="InterPro" id="IPR031325">
    <property type="entry name" value="RHS_repeat"/>
</dbReference>
<name>A0A9D1KGF0_9BACT</name>
<gene>
    <name evidence="1" type="ORF">IAC35_01935</name>
</gene>
<dbReference type="NCBIfam" id="TIGR01643">
    <property type="entry name" value="YD_repeat_2x"/>
    <property type="match status" value="1"/>
</dbReference>
<dbReference type="InterPro" id="IPR006530">
    <property type="entry name" value="YD"/>
</dbReference>
<evidence type="ECO:0000313" key="1">
    <source>
        <dbReference type="EMBL" id="HIT46601.1"/>
    </source>
</evidence>